<dbReference type="Pfam" id="PF00005">
    <property type="entry name" value="ABC_tran"/>
    <property type="match status" value="1"/>
</dbReference>
<feature type="transmembrane region" description="Helical" evidence="10">
    <location>
        <begin position="290"/>
        <end position="308"/>
    </location>
</feature>
<keyword evidence="3" id="KW-1003">Cell membrane</keyword>
<accession>A0A4R2NEH4</accession>
<keyword evidence="5" id="KW-0547">Nucleotide-binding</keyword>
<evidence type="ECO:0000256" key="1">
    <source>
        <dbReference type="ARBA" id="ARBA00004651"/>
    </source>
</evidence>
<dbReference type="OrthoDB" id="9770415at2"/>
<dbReference type="GO" id="GO:0005524">
    <property type="term" value="F:ATP binding"/>
    <property type="evidence" value="ECO:0007669"/>
    <property type="project" value="UniProtKB-KW"/>
</dbReference>
<evidence type="ECO:0000256" key="5">
    <source>
        <dbReference type="ARBA" id="ARBA00022741"/>
    </source>
</evidence>
<dbReference type="InterPro" id="IPR036640">
    <property type="entry name" value="ABC1_TM_sf"/>
</dbReference>
<feature type="compositionally biased region" description="Basic residues" evidence="9">
    <location>
        <begin position="15"/>
        <end position="25"/>
    </location>
</feature>
<dbReference type="InterPro" id="IPR039421">
    <property type="entry name" value="Type_1_exporter"/>
</dbReference>
<keyword evidence="7 10" id="KW-1133">Transmembrane helix</keyword>
<dbReference type="RefSeq" id="WP_132748313.1">
    <property type="nucleotide sequence ID" value="NZ_SLXK01000060.1"/>
</dbReference>
<dbReference type="CDD" id="cd18547">
    <property type="entry name" value="ABC_6TM_Tm288_like"/>
    <property type="match status" value="1"/>
</dbReference>
<keyword evidence="4 10" id="KW-0812">Transmembrane</keyword>
<evidence type="ECO:0000256" key="7">
    <source>
        <dbReference type="ARBA" id="ARBA00022989"/>
    </source>
</evidence>
<evidence type="ECO:0000259" key="12">
    <source>
        <dbReference type="PROSITE" id="PS50929"/>
    </source>
</evidence>
<dbReference type="FunFam" id="3.40.50.300:FF:000287">
    <property type="entry name" value="Multidrug ABC transporter ATP-binding protein"/>
    <property type="match status" value="1"/>
</dbReference>
<dbReference type="AlphaFoldDB" id="A0A4R2NEH4"/>
<comment type="subcellular location">
    <subcellularLocation>
        <location evidence="1">Cell membrane</location>
        <topology evidence="1">Multi-pass membrane protein</topology>
    </subcellularLocation>
</comment>
<keyword evidence="6 13" id="KW-0067">ATP-binding</keyword>
<protein>
    <submittedName>
        <fullName evidence="13">ATP-binding cassette subfamily B protein</fullName>
    </submittedName>
</protein>
<dbReference type="FunFam" id="1.20.1560.10:FF:000011">
    <property type="entry name" value="Multidrug ABC transporter ATP-binding protein"/>
    <property type="match status" value="1"/>
</dbReference>
<organism evidence="13 14">
    <name type="scientific">Scopulibacillus darangshiensis</name>
    <dbReference type="NCBI Taxonomy" id="442528"/>
    <lineage>
        <taxon>Bacteria</taxon>
        <taxon>Bacillati</taxon>
        <taxon>Bacillota</taxon>
        <taxon>Bacilli</taxon>
        <taxon>Bacillales</taxon>
        <taxon>Sporolactobacillaceae</taxon>
        <taxon>Scopulibacillus</taxon>
    </lineage>
</organism>
<feature type="domain" description="ABC transporter" evidence="11">
    <location>
        <begin position="377"/>
        <end position="611"/>
    </location>
</feature>
<evidence type="ECO:0000256" key="3">
    <source>
        <dbReference type="ARBA" id="ARBA00022475"/>
    </source>
</evidence>
<proteinExistence type="predicted"/>
<evidence type="ECO:0000256" key="6">
    <source>
        <dbReference type="ARBA" id="ARBA00022840"/>
    </source>
</evidence>
<dbReference type="PROSITE" id="PS50893">
    <property type="entry name" value="ABC_TRANSPORTER_2"/>
    <property type="match status" value="1"/>
</dbReference>
<dbReference type="GO" id="GO:0005886">
    <property type="term" value="C:plasma membrane"/>
    <property type="evidence" value="ECO:0007669"/>
    <property type="project" value="UniProtKB-SubCell"/>
</dbReference>
<keyword evidence="8 10" id="KW-0472">Membrane</keyword>
<dbReference type="Gene3D" id="3.40.50.300">
    <property type="entry name" value="P-loop containing nucleotide triphosphate hydrolases"/>
    <property type="match status" value="1"/>
</dbReference>
<dbReference type="SMART" id="SM00382">
    <property type="entry name" value="AAA"/>
    <property type="match status" value="1"/>
</dbReference>
<dbReference type="InterPro" id="IPR027417">
    <property type="entry name" value="P-loop_NTPase"/>
</dbReference>
<dbReference type="CDD" id="cd03254">
    <property type="entry name" value="ABCC_Glucan_exporter_like"/>
    <property type="match status" value="1"/>
</dbReference>
<evidence type="ECO:0000313" key="14">
    <source>
        <dbReference type="Proteomes" id="UP000295416"/>
    </source>
</evidence>
<comment type="caution">
    <text evidence="13">The sequence shown here is derived from an EMBL/GenBank/DDBJ whole genome shotgun (WGS) entry which is preliminary data.</text>
</comment>
<evidence type="ECO:0000256" key="10">
    <source>
        <dbReference type="SAM" id="Phobius"/>
    </source>
</evidence>
<feature type="region of interest" description="Disordered" evidence="9">
    <location>
        <begin position="1"/>
        <end position="27"/>
    </location>
</feature>
<evidence type="ECO:0000256" key="8">
    <source>
        <dbReference type="ARBA" id="ARBA00023136"/>
    </source>
</evidence>
<gene>
    <name evidence="13" type="ORF">EV207_16015</name>
</gene>
<dbReference type="SUPFAM" id="SSF52540">
    <property type="entry name" value="P-loop containing nucleoside triphosphate hydrolases"/>
    <property type="match status" value="1"/>
</dbReference>
<dbReference type="PANTHER" id="PTHR43394:SF1">
    <property type="entry name" value="ATP-BINDING CASSETTE SUB-FAMILY B MEMBER 10, MITOCHONDRIAL"/>
    <property type="match status" value="1"/>
</dbReference>
<feature type="transmembrane region" description="Helical" evidence="10">
    <location>
        <begin position="94"/>
        <end position="117"/>
    </location>
</feature>
<feature type="transmembrane region" description="Helical" evidence="10">
    <location>
        <begin position="176"/>
        <end position="196"/>
    </location>
</feature>
<evidence type="ECO:0000259" key="11">
    <source>
        <dbReference type="PROSITE" id="PS50893"/>
    </source>
</evidence>
<dbReference type="InterPro" id="IPR011527">
    <property type="entry name" value="ABC1_TM_dom"/>
</dbReference>
<keyword evidence="14" id="KW-1185">Reference proteome</keyword>
<dbReference type="PROSITE" id="PS00211">
    <property type="entry name" value="ABC_TRANSPORTER_1"/>
    <property type="match status" value="1"/>
</dbReference>
<dbReference type="InterPro" id="IPR017871">
    <property type="entry name" value="ABC_transporter-like_CS"/>
</dbReference>
<dbReference type="InterPro" id="IPR003593">
    <property type="entry name" value="AAA+_ATPase"/>
</dbReference>
<reference evidence="13 14" key="1">
    <citation type="submission" date="2019-03" db="EMBL/GenBank/DDBJ databases">
        <title>Genomic Encyclopedia of Type Strains, Phase IV (KMG-IV): sequencing the most valuable type-strain genomes for metagenomic binning, comparative biology and taxonomic classification.</title>
        <authorList>
            <person name="Goeker M."/>
        </authorList>
    </citation>
    <scope>NUCLEOTIDE SEQUENCE [LARGE SCALE GENOMIC DNA]</scope>
    <source>
        <strain evidence="13 14">DSM 19377</strain>
    </source>
</reference>
<evidence type="ECO:0000256" key="9">
    <source>
        <dbReference type="SAM" id="MobiDB-lite"/>
    </source>
</evidence>
<dbReference type="PANTHER" id="PTHR43394">
    <property type="entry name" value="ATP-DEPENDENT PERMEASE MDL1, MITOCHONDRIAL"/>
    <property type="match status" value="1"/>
</dbReference>
<evidence type="ECO:0000313" key="13">
    <source>
        <dbReference type="EMBL" id="TCP19709.1"/>
    </source>
</evidence>
<dbReference type="Pfam" id="PF00664">
    <property type="entry name" value="ABC_membrane"/>
    <property type="match status" value="1"/>
</dbReference>
<feature type="domain" description="ABC transmembrane type-1" evidence="12">
    <location>
        <begin position="49"/>
        <end position="343"/>
    </location>
</feature>
<dbReference type="Proteomes" id="UP000295416">
    <property type="component" value="Unassembled WGS sequence"/>
</dbReference>
<dbReference type="GO" id="GO:0015421">
    <property type="term" value="F:ABC-type oligopeptide transporter activity"/>
    <property type="evidence" value="ECO:0007669"/>
    <property type="project" value="TreeGrafter"/>
</dbReference>
<keyword evidence="2" id="KW-0813">Transport</keyword>
<dbReference type="SUPFAM" id="SSF90123">
    <property type="entry name" value="ABC transporter transmembrane region"/>
    <property type="match status" value="1"/>
</dbReference>
<dbReference type="InterPro" id="IPR003439">
    <property type="entry name" value="ABC_transporter-like_ATP-bd"/>
</dbReference>
<dbReference type="EMBL" id="SLXK01000060">
    <property type="protein sequence ID" value="TCP19709.1"/>
    <property type="molecule type" value="Genomic_DNA"/>
</dbReference>
<dbReference type="Gene3D" id="1.20.1560.10">
    <property type="entry name" value="ABC transporter type 1, transmembrane domain"/>
    <property type="match status" value="1"/>
</dbReference>
<dbReference type="GO" id="GO:0016887">
    <property type="term" value="F:ATP hydrolysis activity"/>
    <property type="evidence" value="ECO:0007669"/>
    <property type="project" value="InterPro"/>
</dbReference>
<sequence>MSMKHQKQPPEKGQRNSRNKGKKVQKAKDFKGTLKRLVNYLKPFKVRLLTVLLTALFSTIFTILSPKILGFATTELFQGMMQKIKGVPGAGIDFGYILEILSVLGGLYLFSALFAYIQQYVMAGVSQKVVYALRKEVNAKLSRLPLQFFDSHKHGDILSRAINDLETISTSLQRSLTQLITSMVTLIGIIVMMLTISPIMTFIVLVTLPLSLIVTAKVAARSQKFFRGQLQVLGMLNSHVEEMYSGHVIVKAFGLEDHSVNKFNALNEKLYELGRKAQFISGLIMPLLRFINNIVYVLICVVGSVLVMKRAIQVGDIQAFILYVRQFSQPITRVSNIANTVQATVASAERVFEILDKREEDPEIPNAKMLTSAKGHVRFENVTFGYQKDNMLIQNMNIDVKQGNTVAIVGPTGAGKTTLVNLLMRFCEIDGGKITIDGIDIRDMERGHLRSFFGIVLQDTWLFNGSIRDNIAYGRENATEDEIIEAARAAHADYFIRTLPNGYDTLLNEDASNISQGQRQLLTIARAILSNPAILILDEATSSIDTRTEVQIQKALNQMMAGRTCFVLAHRFSTIRDADTILVMNHGTVIEKGSHDELLAKGDFYADLYNSQFAHGTKREKIAPLE</sequence>
<dbReference type="PROSITE" id="PS50929">
    <property type="entry name" value="ABC_TM1F"/>
    <property type="match status" value="1"/>
</dbReference>
<evidence type="ECO:0000256" key="2">
    <source>
        <dbReference type="ARBA" id="ARBA00022448"/>
    </source>
</evidence>
<evidence type="ECO:0000256" key="4">
    <source>
        <dbReference type="ARBA" id="ARBA00022692"/>
    </source>
</evidence>
<name>A0A4R2NEH4_9BACL</name>